<evidence type="ECO:0000313" key="4">
    <source>
        <dbReference type="EMBL" id="CAF3576916.1"/>
    </source>
</evidence>
<dbReference type="Proteomes" id="UP000663889">
    <property type="component" value="Unassembled WGS sequence"/>
</dbReference>
<dbReference type="EMBL" id="CAJNOU010000770">
    <property type="protein sequence ID" value="CAF1084087.1"/>
    <property type="molecule type" value="Genomic_DNA"/>
</dbReference>
<name>A0A818KA58_9BILA</name>
<dbReference type="EMBL" id="CAJOBE010000131">
    <property type="protein sequence ID" value="CAF3576916.1"/>
    <property type="molecule type" value="Genomic_DNA"/>
</dbReference>
<sequence length="114" mass="12067">MAQSSYGLFVAGSPAWPGSFYSTAKCDRNRCCCIDGLITLSRVGSKQLRLVTQVNGAGCPPNRYIDTTINLPTSFGTVINLFGGLVDVKLSSDSRIIDVFNQAAPLCSGSAVRS</sequence>
<reference evidence="3" key="1">
    <citation type="submission" date="2021-02" db="EMBL/GenBank/DDBJ databases">
        <authorList>
            <person name="Nowell W R."/>
        </authorList>
    </citation>
    <scope>NUCLEOTIDE SEQUENCE</scope>
</reference>
<evidence type="ECO:0000313" key="5">
    <source>
        <dbReference type="Proteomes" id="UP000663823"/>
    </source>
</evidence>
<dbReference type="Proteomes" id="UP000663874">
    <property type="component" value="Unassembled WGS sequence"/>
</dbReference>
<dbReference type="Proteomes" id="UP000663823">
    <property type="component" value="Unassembled WGS sequence"/>
</dbReference>
<dbReference type="AlphaFoldDB" id="A0A818KA58"/>
<dbReference type="EMBL" id="CAJNOO010000259">
    <property type="protein sequence ID" value="CAF0880303.1"/>
    <property type="molecule type" value="Genomic_DNA"/>
</dbReference>
<dbReference type="OrthoDB" id="10012240at2759"/>
<proteinExistence type="predicted"/>
<dbReference type="EMBL" id="CAJOAX010000245">
    <property type="protein sequence ID" value="CAF3548465.1"/>
    <property type="molecule type" value="Genomic_DNA"/>
</dbReference>
<evidence type="ECO:0000313" key="1">
    <source>
        <dbReference type="EMBL" id="CAF0880303.1"/>
    </source>
</evidence>
<gene>
    <name evidence="4" type="ORF">FNK824_LOCUS2228</name>
    <name evidence="3" type="ORF">OTI717_LOCUS4175</name>
    <name evidence="1" type="ORF">RFH988_LOCUS7932</name>
    <name evidence="2" type="ORF">SEV965_LOCUS15009</name>
</gene>
<protein>
    <submittedName>
        <fullName evidence="3">Uncharacterized protein</fullName>
    </submittedName>
</protein>
<organism evidence="3 5">
    <name type="scientific">Rotaria sordida</name>
    <dbReference type="NCBI Taxonomy" id="392033"/>
    <lineage>
        <taxon>Eukaryota</taxon>
        <taxon>Metazoa</taxon>
        <taxon>Spiralia</taxon>
        <taxon>Gnathifera</taxon>
        <taxon>Rotifera</taxon>
        <taxon>Eurotatoria</taxon>
        <taxon>Bdelloidea</taxon>
        <taxon>Philodinida</taxon>
        <taxon>Philodinidae</taxon>
        <taxon>Rotaria</taxon>
    </lineage>
</organism>
<evidence type="ECO:0000313" key="2">
    <source>
        <dbReference type="EMBL" id="CAF1084087.1"/>
    </source>
</evidence>
<evidence type="ECO:0000313" key="3">
    <source>
        <dbReference type="EMBL" id="CAF3548465.1"/>
    </source>
</evidence>
<comment type="caution">
    <text evidence="3">The sequence shown here is derived from an EMBL/GenBank/DDBJ whole genome shotgun (WGS) entry which is preliminary data.</text>
</comment>
<dbReference type="Proteomes" id="UP000663882">
    <property type="component" value="Unassembled WGS sequence"/>
</dbReference>
<accession>A0A818KA58</accession>